<reference evidence="2" key="2">
    <citation type="submission" date="2023-01" db="EMBL/GenBank/DDBJ databases">
        <authorList>
            <person name="Petersen C."/>
        </authorList>
    </citation>
    <scope>NUCLEOTIDE SEQUENCE</scope>
    <source>
        <strain evidence="2">IBT 12815</strain>
    </source>
</reference>
<evidence type="ECO:0000313" key="2">
    <source>
        <dbReference type="EMBL" id="KAJ5615544.1"/>
    </source>
</evidence>
<feature type="signal peptide" evidence="1">
    <location>
        <begin position="1"/>
        <end position="20"/>
    </location>
</feature>
<dbReference type="AlphaFoldDB" id="A0AAD6EE31"/>
<evidence type="ECO:0000313" key="3">
    <source>
        <dbReference type="Proteomes" id="UP001213799"/>
    </source>
</evidence>
<reference evidence="2" key="1">
    <citation type="journal article" date="2023" name="IMA Fungus">
        <title>Comparative genomic study of the Penicillium genus elucidates a diverse pangenome and 15 lateral gene transfer events.</title>
        <authorList>
            <person name="Petersen C."/>
            <person name="Sorensen T."/>
            <person name="Nielsen M.R."/>
            <person name="Sondergaard T.E."/>
            <person name="Sorensen J.L."/>
            <person name="Fitzpatrick D.A."/>
            <person name="Frisvad J.C."/>
            <person name="Nielsen K.L."/>
        </authorList>
    </citation>
    <scope>NUCLEOTIDE SEQUENCE</scope>
    <source>
        <strain evidence="2">IBT 12815</strain>
    </source>
</reference>
<evidence type="ECO:0000256" key="1">
    <source>
        <dbReference type="SAM" id="SignalP"/>
    </source>
</evidence>
<dbReference type="Proteomes" id="UP001213799">
    <property type="component" value="Unassembled WGS sequence"/>
</dbReference>
<dbReference type="EMBL" id="JAQJAE010000001">
    <property type="protein sequence ID" value="KAJ5615544.1"/>
    <property type="molecule type" value="Genomic_DNA"/>
</dbReference>
<protein>
    <submittedName>
        <fullName evidence="2">Uncharacterized protein</fullName>
    </submittedName>
</protein>
<feature type="chain" id="PRO_5042223555" evidence="1">
    <location>
        <begin position="21"/>
        <end position="60"/>
    </location>
</feature>
<keyword evidence="3" id="KW-1185">Reference proteome</keyword>
<keyword evidence="1" id="KW-0732">Signal</keyword>
<sequence length="60" mass="6667">MAGKMCAAILSLFGITSALAAGTKLRRDEIPKFPHYWETTLSCSWWWDNDGSVACKDMPS</sequence>
<accession>A0AAD6EE31</accession>
<organism evidence="2 3">
    <name type="scientific">Penicillium hordei</name>
    <dbReference type="NCBI Taxonomy" id="40994"/>
    <lineage>
        <taxon>Eukaryota</taxon>
        <taxon>Fungi</taxon>
        <taxon>Dikarya</taxon>
        <taxon>Ascomycota</taxon>
        <taxon>Pezizomycotina</taxon>
        <taxon>Eurotiomycetes</taxon>
        <taxon>Eurotiomycetidae</taxon>
        <taxon>Eurotiales</taxon>
        <taxon>Aspergillaceae</taxon>
        <taxon>Penicillium</taxon>
    </lineage>
</organism>
<dbReference type="RefSeq" id="XP_056756711.1">
    <property type="nucleotide sequence ID" value="XM_056891716.1"/>
</dbReference>
<name>A0AAD6EE31_9EURO</name>
<dbReference type="GeneID" id="81581958"/>
<proteinExistence type="predicted"/>
<comment type="caution">
    <text evidence="2">The sequence shown here is derived from an EMBL/GenBank/DDBJ whole genome shotgun (WGS) entry which is preliminary data.</text>
</comment>
<gene>
    <name evidence="2" type="ORF">N7537_000658</name>
</gene>